<proteinExistence type="predicted"/>
<dbReference type="AlphaFoldDB" id="A0A8S9TQI9"/>
<protein>
    <recommendedName>
        <fullName evidence="7">DUF659 domain-containing protein</fullName>
    </recommendedName>
</protein>
<dbReference type="Pfam" id="PF04937">
    <property type="entry name" value="DUF659"/>
    <property type="match status" value="1"/>
</dbReference>
<feature type="domain" description="DUF659" evidence="7">
    <location>
        <begin position="105"/>
        <end position="233"/>
    </location>
</feature>
<keyword evidence="5" id="KW-0539">Nucleus</keyword>
<dbReference type="InterPro" id="IPR012337">
    <property type="entry name" value="RNaseH-like_sf"/>
</dbReference>
<dbReference type="GO" id="GO:0005634">
    <property type="term" value="C:nucleus"/>
    <property type="evidence" value="ECO:0007669"/>
    <property type="project" value="UniProtKB-SubCell"/>
</dbReference>
<name>A0A8S9TQI9_PHYIN</name>
<evidence type="ECO:0000256" key="5">
    <source>
        <dbReference type="ARBA" id="ARBA00023242"/>
    </source>
</evidence>
<keyword evidence="6" id="KW-1133">Transmembrane helix</keyword>
<dbReference type="GO" id="GO:0008270">
    <property type="term" value="F:zinc ion binding"/>
    <property type="evidence" value="ECO:0007669"/>
    <property type="project" value="UniProtKB-KW"/>
</dbReference>
<feature type="transmembrane region" description="Helical" evidence="6">
    <location>
        <begin position="387"/>
        <end position="412"/>
    </location>
</feature>
<keyword evidence="6" id="KW-0472">Membrane</keyword>
<reference evidence="8" key="1">
    <citation type="submission" date="2020-03" db="EMBL/GenBank/DDBJ databases">
        <title>Hybrid Assembly of Korean Phytophthora infestans isolates.</title>
        <authorList>
            <person name="Prokchorchik M."/>
            <person name="Lee Y."/>
            <person name="Seo J."/>
            <person name="Cho J.-H."/>
            <person name="Park Y.-E."/>
            <person name="Jang D.-C."/>
            <person name="Im J.-S."/>
            <person name="Choi J.-G."/>
            <person name="Park H.-J."/>
            <person name="Lee G.-B."/>
            <person name="Lee Y.-G."/>
            <person name="Hong S.-Y."/>
            <person name="Cho K."/>
            <person name="Sohn K.H."/>
        </authorList>
    </citation>
    <scope>NUCLEOTIDE SEQUENCE</scope>
    <source>
        <strain evidence="8">KR_2_A2</strain>
    </source>
</reference>
<evidence type="ECO:0000313" key="9">
    <source>
        <dbReference type="Proteomes" id="UP000704712"/>
    </source>
</evidence>
<organism evidence="8 9">
    <name type="scientific">Phytophthora infestans</name>
    <name type="common">Potato late blight agent</name>
    <name type="synonym">Botrytis infestans</name>
    <dbReference type="NCBI Taxonomy" id="4787"/>
    <lineage>
        <taxon>Eukaryota</taxon>
        <taxon>Sar</taxon>
        <taxon>Stramenopiles</taxon>
        <taxon>Oomycota</taxon>
        <taxon>Peronosporomycetes</taxon>
        <taxon>Peronosporales</taxon>
        <taxon>Peronosporaceae</taxon>
        <taxon>Phytophthora</taxon>
    </lineage>
</organism>
<evidence type="ECO:0000256" key="6">
    <source>
        <dbReference type="SAM" id="Phobius"/>
    </source>
</evidence>
<feature type="non-terminal residue" evidence="8">
    <location>
        <position position="413"/>
    </location>
</feature>
<keyword evidence="4" id="KW-0862">Zinc</keyword>
<dbReference type="SUPFAM" id="SSF53098">
    <property type="entry name" value="Ribonuclease H-like"/>
    <property type="match status" value="1"/>
</dbReference>
<evidence type="ECO:0000256" key="4">
    <source>
        <dbReference type="ARBA" id="ARBA00022833"/>
    </source>
</evidence>
<evidence type="ECO:0000256" key="3">
    <source>
        <dbReference type="ARBA" id="ARBA00022771"/>
    </source>
</evidence>
<keyword evidence="6" id="KW-0812">Transmembrane</keyword>
<dbReference type="InterPro" id="IPR007021">
    <property type="entry name" value="DUF659"/>
</dbReference>
<accession>A0A8S9TQI9</accession>
<dbReference type="PANTHER" id="PTHR46481:SF10">
    <property type="entry name" value="ZINC FINGER BED DOMAIN-CONTAINING PROTEIN 39"/>
    <property type="match status" value="1"/>
</dbReference>
<sequence length="413" mass="47307">TTKRPERKRDEAWNEVDVAEDGYVYSLRCEQSIHSLWYTHVDRFKHHRRETCAKRPRQQVVTSYFPPEISIFALWFYSTGMAFYKAQHDLCAAVFSVLHPTVAIPSQHLLRGRLLDECYDESLTRIRSALARRTPGPILTDLLLSIISLSSGQTHFFLKTVYTESGSHDSAFFANDIDRVIKKYDFIDFVAVVADNTSANQSAWAILQEMYPKMVFHGCAAHTVNLLVKDVLAGGCKDVAMLFKKNRKLWFKLKNLQKQSTTEDGKALPTLALPCDMRWGSTLDCLRSELKSEKPLLQLVSERSFLTASTKSKRAARRKVFCFITCKNLIFQLEKAIQLLEPFEKNRAAPSEVYAVFLALPDEIANLPLTISDKKQFAKKLRHGSTFFYMVTLTVWPISWILATLVMEFMLLP</sequence>
<evidence type="ECO:0000256" key="1">
    <source>
        <dbReference type="ARBA" id="ARBA00004123"/>
    </source>
</evidence>
<evidence type="ECO:0000259" key="7">
    <source>
        <dbReference type="Pfam" id="PF04937"/>
    </source>
</evidence>
<dbReference type="InterPro" id="IPR052035">
    <property type="entry name" value="ZnF_BED_domain_contain"/>
</dbReference>
<comment type="subcellular location">
    <subcellularLocation>
        <location evidence="1">Nucleus</location>
    </subcellularLocation>
</comment>
<dbReference type="EMBL" id="JAACNO010002776">
    <property type="protein sequence ID" value="KAF4130871.1"/>
    <property type="molecule type" value="Genomic_DNA"/>
</dbReference>
<gene>
    <name evidence="8" type="ORF">GN958_ATG19876</name>
</gene>
<evidence type="ECO:0000313" key="8">
    <source>
        <dbReference type="EMBL" id="KAF4130871.1"/>
    </source>
</evidence>
<comment type="caution">
    <text evidence="8">The sequence shown here is derived from an EMBL/GenBank/DDBJ whole genome shotgun (WGS) entry which is preliminary data.</text>
</comment>
<dbReference type="Proteomes" id="UP000704712">
    <property type="component" value="Unassembled WGS sequence"/>
</dbReference>
<keyword evidence="2" id="KW-0479">Metal-binding</keyword>
<evidence type="ECO:0000256" key="2">
    <source>
        <dbReference type="ARBA" id="ARBA00022723"/>
    </source>
</evidence>
<dbReference type="PANTHER" id="PTHR46481">
    <property type="entry name" value="ZINC FINGER BED DOMAIN-CONTAINING PROTEIN 4"/>
    <property type="match status" value="1"/>
</dbReference>
<keyword evidence="3" id="KW-0863">Zinc-finger</keyword>